<comment type="caution">
    <text evidence="3">The sequence shown here is derived from an EMBL/GenBank/DDBJ whole genome shotgun (WGS) entry which is preliminary data.</text>
</comment>
<keyword evidence="4" id="KW-1185">Reference proteome</keyword>
<keyword evidence="2" id="KW-0472">Membrane</keyword>
<feature type="compositionally biased region" description="Basic residues" evidence="1">
    <location>
        <begin position="112"/>
        <end position="132"/>
    </location>
</feature>
<evidence type="ECO:0000313" key="3">
    <source>
        <dbReference type="EMBL" id="GMA36406.1"/>
    </source>
</evidence>
<name>A0ABQ6IGV6_9MICO</name>
<proteinExistence type="predicted"/>
<keyword evidence="2" id="KW-0812">Transmembrane</keyword>
<feature type="region of interest" description="Disordered" evidence="1">
    <location>
        <begin position="107"/>
        <end position="164"/>
    </location>
</feature>
<sequence length="164" mass="16696">MTEQSGEQAPAAPSPSVLERVRRTPMAPLTAALAVGLVLGLLLSPLVPDDPGALALTVLGAAIAAAVGFTMRTLSRDASWSTLGAAAVAAGLGVHLMAVAGVVGGQNEAPRHDRRRGPKFQRRGACRSRHASAQRGDVAGRTRGWHRGGVGASQGLSVPEAECP</sequence>
<dbReference type="Proteomes" id="UP001157125">
    <property type="component" value="Unassembled WGS sequence"/>
</dbReference>
<feature type="transmembrane region" description="Helical" evidence="2">
    <location>
        <begin position="83"/>
        <end position="105"/>
    </location>
</feature>
<dbReference type="RefSeq" id="WP_284328551.1">
    <property type="nucleotide sequence ID" value="NZ_BSUN01000001.1"/>
</dbReference>
<organism evidence="3 4">
    <name type="scientific">Demequina litorisediminis</name>
    <dbReference type="NCBI Taxonomy" id="1849022"/>
    <lineage>
        <taxon>Bacteria</taxon>
        <taxon>Bacillati</taxon>
        <taxon>Actinomycetota</taxon>
        <taxon>Actinomycetes</taxon>
        <taxon>Micrococcales</taxon>
        <taxon>Demequinaceae</taxon>
        <taxon>Demequina</taxon>
    </lineage>
</organism>
<evidence type="ECO:0000256" key="2">
    <source>
        <dbReference type="SAM" id="Phobius"/>
    </source>
</evidence>
<accession>A0ABQ6IGV6</accession>
<evidence type="ECO:0000313" key="4">
    <source>
        <dbReference type="Proteomes" id="UP001157125"/>
    </source>
</evidence>
<dbReference type="EMBL" id="BSUN01000001">
    <property type="protein sequence ID" value="GMA36406.1"/>
    <property type="molecule type" value="Genomic_DNA"/>
</dbReference>
<evidence type="ECO:0000256" key="1">
    <source>
        <dbReference type="SAM" id="MobiDB-lite"/>
    </source>
</evidence>
<reference evidence="4" key="1">
    <citation type="journal article" date="2019" name="Int. J. Syst. Evol. Microbiol.">
        <title>The Global Catalogue of Microorganisms (GCM) 10K type strain sequencing project: providing services to taxonomists for standard genome sequencing and annotation.</title>
        <authorList>
            <consortium name="The Broad Institute Genomics Platform"/>
            <consortium name="The Broad Institute Genome Sequencing Center for Infectious Disease"/>
            <person name="Wu L."/>
            <person name="Ma J."/>
        </authorList>
    </citation>
    <scope>NUCLEOTIDE SEQUENCE [LARGE SCALE GENOMIC DNA]</scope>
    <source>
        <strain evidence="4">NBRC 112299</strain>
    </source>
</reference>
<feature type="transmembrane region" description="Helical" evidence="2">
    <location>
        <begin position="53"/>
        <end position="71"/>
    </location>
</feature>
<feature type="transmembrane region" description="Helical" evidence="2">
    <location>
        <begin position="26"/>
        <end position="47"/>
    </location>
</feature>
<keyword evidence="2" id="KW-1133">Transmembrane helix</keyword>
<protein>
    <submittedName>
        <fullName evidence="3">Uncharacterized protein</fullName>
    </submittedName>
</protein>
<gene>
    <name evidence="3" type="ORF">GCM10025876_26100</name>
</gene>